<dbReference type="EMBL" id="ALBS01000020">
    <property type="protein sequence ID" value="EJT52710.1"/>
    <property type="molecule type" value="Genomic_DNA"/>
</dbReference>
<evidence type="ECO:0000313" key="13">
    <source>
        <dbReference type="Proteomes" id="UP000002748"/>
    </source>
</evidence>
<comment type="similarity">
    <text evidence="2 9">Belongs to the iron/manganese superoxide dismutase family.</text>
</comment>
<dbReference type="PANTHER" id="PTHR11404">
    <property type="entry name" value="SUPEROXIDE DISMUTASE 2"/>
    <property type="match status" value="1"/>
</dbReference>
<dbReference type="InterPro" id="IPR019833">
    <property type="entry name" value="Mn/Fe_SOD_BS"/>
</dbReference>
<dbReference type="GO" id="GO:0004784">
    <property type="term" value="F:superoxide dismutase activity"/>
    <property type="evidence" value="ECO:0007669"/>
    <property type="project" value="UniProtKB-EC"/>
</dbReference>
<dbReference type="PRINTS" id="PR01703">
    <property type="entry name" value="MNSODISMTASE"/>
</dbReference>
<accession>J4UL86</accession>
<evidence type="ECO:0000256" key="1">
    <source>
        <dbReference type="ARBA" id="ARBA00001936"/>
    </source>
</evidence>
<name>J4UL86_TRIAS</name>
<gene>
    <name evidence="12" type="ORF">A1Q1_02760</name>
</gene>
<dbReference type="Gene3D" id="3.55.40.20">
    <property type="entry name" value="Iron/manganese superoxide dismutase, C-terminal domain"/>
    <property type="match status" value="1"/>
</dbReference>
<dbReference type="HOGENOM" id="CLU_031625_2_1_1"/>
<evidence type="ECO:0000256" key="8">
    <source>
        <dbReference type="PIRSR" id="PIRSR000349-1"/>
    </source>
</evidence>
<feature type="binding site" evidence="8">
    <location>
        <position position="109"/>
    </location>
    <ligand>
        <name>Mn(2+)</name>
        <dbReference type="ChEBI" id="CHEBI:29035"/>
    </ligand>
</feature>
<dbReference type="FunFam" id="3.55.40.20:FF:000002">
    <property type="entry name" value="Superoxide dismutase"/>
    <property type="match status" value="1"/>
</dbReference>
<evidence type="ECO:0000256" key="9">
    <source>
        <dbReference type="RuleBase" id="RU000414"/>
    </source>
</evidence>
<dbReference type="SUPFAM" id="SSF46609">
    <property type="entry name" value="Fe,Mn superoxide dismutase (SOD), N-terminal domain"/>
    <property type="match status" value="1"/>
</dbReference>
<dbReference type="InterPro" id="IPR001189">
    <property type="entry name" value="Mn/Fe_SOD"/>
</dbReference>
<dbReference type="InterPro" id="IPR050265">
    <property type="entry name" value="Fe/Mn_Superoxide_Dismutase"/>
</dbReference>
<dbReference type="InterPro" id="IPR019831">
    <property type="entry name" value="Mn/Fe_SOD_N"/>
</dbReference>
<dbReference type="InterPro" id="IPR019832">
    <property type="entry name" value="Mn/Fe_SOD_C"/>
</dbReference>
<evidence type="ECO:0000313" key="12">
    <source>
        <dbReference type="EMBL" id="EJT52710.1"/>
    </source>
</evidence>
<dbReference type="SUPFAM" id="SSF54719">
    <property type="entry name" value="Fe,Mn superoxide dismutase (SOD), C-terminal domain"/>
    <property type="match status" value="1"/>
</dbReference>
<organism evidence="12 13">
    <name type="scientific">Trichosporon asahii var. asahii (strain ATCC 90039 / CBS 2479 / JCM 2466 / KCTC 7840 / NBRC 103889/ NCYC 2677 / UAMH 7654)</name>
    <name type="common">Yeast</name>
    <dbReference type="NCBI Taxonomy" id="1186058"/>
    <lineage>
        <taxon>Eukaryota</taxon>
        <taxon>Fungi</taxon>
        <taxon>Dikarya</taxon>
        <taxon>Basidiomycota</taxon>
        <taxon>Agaricomycotina</taxon>
        <taxon>Tremellomycetes</taxon>
        <taxon>Trichosporonales</taxon>
        <taxon>Trichosporonaceae</taxon>
        <taxon>Trichosporon</taxon>
    </lineage>
</organism>
<comment type="function">
    <text evidence="9">Destroys radicals which are normally produced within the cells and which are toxic to biological systems.</text>
</comment>
<keyword evidence="5 9" id="KW-0560">Oxidoreductase</keyword>
<dbReference type="GeneID" id="25986273"/>
<dbReference type="KEGG" id="tasa:A1Q1_02760"/>
<dbReference type="PANTHER" id="PTHR11404:SF6">
    <property type="entry name" value="SUPEROXIDE DISMUTASE [MN], MITOCHONDRIAL"/>
    <property type="match status" value="1"/>
</dbReference>
<evidence type="ECO:0000256" key="5">
    <source>
        <dbReference type="ARBA" id="ARBA00023002"/>
    </source>
</evidence>
<feature type="binding site" evidence="8">
    <location>
        <position position="204"/>
    </location>
    <ligand>
        <name>Mn(2+)</name>
        <dbReference type="ChEBI" id="CHEBI:29035"/>
    </ligand>
</feature>
<dbReference type="InterPro" id="IPR036314">
    <property type="entry name" value="SOD_C_sf"/>
</dbReference>
<evidence type="ECO:0000259" key="10">
    <source>
        <dbReference type="Pfam" id="PF00081"/>
    </source>
</evidence>
<reference evidence="12 13" key="1">
    <citation type="journal article" date="2012" name="Eukaryot. Cell">
        <title>Draft genome sequence of CBS 2479, the standard type strain of Trichosporon asahii.</title>
        <authorList>
            <person name="Yang R.Y."/>
            <person name="Li H.T."/>
            <person name="Zhu H."/>
            <person name="Zhou G.P."/>
            <person name="Wang M."/>
            <person name="Wang L."/>
        </authorList>
    </citation>
    <scope>NUCLEOTIDE SEQUENCE [LARGE SCALE GENOMIC DNA]</scope>
    <source>
        <strain evidence="13">ATCC 90039 / CBS 2479 / JCM 2466 / KCTC 7840 / NCYC 2677 / UAMH 7654</strain>
    </source>
</reference>
<evidence type="ECO:0000256" key="4">
    <source>
        <dbReference type="ARBA" id="ARBA00022862"/>
    </source>
</evidence>
<dbReference type="GO" id="GO:0030145">
    <property type="term" value="F:manganese ion binding"/>
    <property type="evidence" value="ECO:0007669"/>
    <property type="project" value="TreeGrafter"/>
</dbReference>
<dbReference type="VEuPathDB" id="FungiDB:A1Q1_02760"/>
<proteinExistence type="inferred from homology"/>
<keyword evidence="3 8" id="KW-0479">Metal-binding</keyword>
<dbReference type="FunFam" id="1.10.287.990:FF:000001">
    <property type="entry name" value="Superoxide dismutase"/>
    <property type="match status" value="1"/>
</dbReference>
<dbReference type="PROSITE" id="PS00088">
    <property type="entry name" value="SOD_MN"/>
    <property type="match status" value="1"/>
</dbReference>
<evidence type="ECO:0000256" key="2">
    <source>
        <dbReference type="ARBA" id="ARBA00008714"/>
    </source>
</evidence>
<sequence length="243" mass="27154">MVLVRALPRVAVQQTRAFAAVRAKHTLPPLPYAYDALEPSISKQIMTLHHDKHHQAYVTGLNAAEENLQKAQAQDDVPAQINLQPALKFNGGGHIIILLARRRHESWEHHDFAELPLIKLFWKNLAPTGSKETSPPTSGAFADQIKKDFGSVDELINQMNAKTAAIQGSGWGWLGYDPKAQRLQIITTANQDPLLTHAPIIGIDIWEHAFYLDYQNVKADYLKNIWKVINWAEAESRFGAASA</sequence>
<dbReference type="AlphaFoldDB" id="J4UL86"/>
<evidence type="ECO:0000256" key="7">
    <source>
        <dbReference type="ARBA" id="ARBA00049204"/>
    </source>
</evidence>
<evidence type="ECO:0000256" key="6">
    <source>
        <dbReference type="ARBA" id="ARBA00023211"/>
    </source>
</evidence>
<dbReference type="GO" id="GO:0005739">
    <property type="term" value="C:mitochondrion"/>
    <property type="evidence" value="ECO:0007669"/>
    <property type="project" value="TreeGrafter"/>
</dbReference>
<keyword evidence="6" id="KW-0464">Manganese</keyword>
<comment type="catalytic activity">
    <reaction evidence="7 9">
        <text>2 superoxide + 2 H(+) = H2O2 + O2</text>
        <dbReference type="Rhea" id="RHEA:20696"/>
        <dbReference type="ChEBI" id="CHEBI:15378"/>
        <dbReference type="ChEBI" id="CHEBI:15379"/>
        <dbReference type="ChEBI" id="CHEBI:16240"/>
        <dbReference type="ChEBI" id="CHEBI:18421"/>
        <dbReference type="EC" id="1.15.1.1"/>
    </reaction>
</comment>
<dbReference type="Gene3D" id="1.10.287.990">
    <property type="entry name" value="Fe,Mn superoxide dismutase (SOD) domain"/>
    <property type="match status" value="1"/>
</dbReference>
<feature type="binding site" evidence="8">
    <location>
        <position position="49"/>
    </location>
    <ligand>
        <name>Mn(2+)</name>
        <dbReference type="ChEBI" id="CHEBI:29035"/>
    </ligand>
</feature>
<dbReference type="InterPro" id="IPR036324">
    <property type="entry name" value="Mn/Fe_SOD_N_sf"/>
</dbReference>
<dbReference type="Proteomes" id="UP000002748">
    <property type="component" value="Unassembled WGS sequence"/>
</dbReference>
<dbReference type="RefSeq" id="XP_014184147.1">
    <property type="nucleotide sequence ID" value="XM_014328672.1"/>
</dbReference>
<dbReference type="Pfam" id="PF02777">
    <property type="entry name" value="Sod_Fe_C"/>
    <property type="match status" value="1"/>
</dbReference>
<feature type="binding site" evidence="8">
    <location>
        <position position="208"/>
    </location>
    <ligand>
        <name>Mn(2+)</name>
        <dbReference type="ChEBI" id="CHEBI:29035"/>
    </ligand>
</feature>
<evidence type="ECO:0000259" key="11">
    <source>
        <dbReference type="Pfam" id="PF02777"/>
    </source>
</evidence>
<dbReference type="EC" id="1.15.1.1" evidence="9"/>
<comment type="cofactor">
    <cofactor evidence="1">
        <name>Mn(2+)</name>
        <dbReference type="ChEBI" id="CHEBI:29035"/>
    </cofactor>
</comment>
<dbReference type="PIRSF" id="PIRSF000349">
    <property type="entry name" value="SODismutase"/>
    <property type="match status" value="1"/>
</dbReference>
<protein>
    <recommendedName>
        <fullName evidence="9">Superoxide dismutase</fullName>
        <ecNumber evidence="9">1.15.1.1</ecNumber>
    </recommendedName>
</protein>
<keyword evidence="4" id="KW-0049">Antioxidant</keyword>
<evidence type="ECO:0000256" key="3">
    <source>
        <dbReference type="ARBA" id="ARBA00022723"/>
    </source>
</evidence>
<comment type="caution">
    <text evidence="12">The sequence shown here is derived from an EMBL/GenBank/DDBJ whole genome shotgun (WGS) entry which is preliminary data.</text>
</comment>
<feature type="domain" description="Manganese/iron superoxide dismutase N-terminal" evidence="10">
    <location>
        <begin position="24"/>
        <end position="95"/>
    </location>
</feature>
<feature type="domain" description="Manganese/iron superoxide dismutase C-terminal" evidence="11">
    <location>
        <begin position="138"/>
        <end position="237"/>
    </location>
</feature>
<dbReference type="Pfam" id="PF00081">
    <property type="entry name" value="Sod_Fe_N"/>
    <property type="match status" value="1"/>
</dbReference>
<dbReference type="OrthoDB" id="239262at2759"/>